<evidence type="ECO:0000256" key="4">
    <source>
        <dbReference type="ARBA" id="ARBA00022723"/>
    </source>
</evidence>
<evidence type="ECO:0000313" key="16">
    <source>
        <dbReference type="Proteomes" id="UP000199400"/>
    </source>
</evidence>
<dbReference type="EC" id="2.7.1.6" evidence="11"/>
<dbReference type="SUPFAM" id="SSF54211">
    <property type="entry name" value="Ribosomal protein S5 domain 2-like"/>
    <property type="match status" value="1"/>
</dbReference>
<evidence type="ECO:0000259" key="14">
    <source>
        <dbReference type="Pfam" id="PF10509"/>
    </source>
</evidence>
<keyword evidence="7" id="KW-0067">ATP-binding</keyword>
<dbReference type="PRINTS" id="PR00473">
    <property type="entry name" value="GALCTOKINASE"/>
</dbReference>
<keyword evidence="3" id="KW-0808">Transferase</keyword>
<dbReference type="OrthoDB" id="250531at2"/>
<dbReference type="Gene3D" id="3.30.230.10">
    <property type="match status" value="1"/>
</dbReference>
<dbReference type="AlphaFoldDB" id="A0A1I2H645"/>
<evidence type="ECO:0000256" key="10">
    <source>
        <dbReference type="ARBA" id="ARBA00023277"/>
    </source>
</evidence>
<dbReference type="Gene3D" id="3.30.70.890">
    <property type="entry name" value="GHMP kinase, C-terminal domain"/>
    <property type="match status" value="1"/>
</dbReference>
<dbReference type="InterPro" id="IPR006206">
    <property type="entry name" value="Mevalonate/galactokinase"/>
</dbReference>
<evidence type="ECO:0000256" key="7">
    <source>
        <dbReference type="ARBA" id="ARBA00022840"/>
    </source>
</evidence>
<evidence type="ECO:0000256" key="5">
    <source>
        <dbReference type="ARBA" id="ARBA00022741"/>
    </source>
</evidence>
<evidence type="ECO:0000259" key="13">
    <source>
        <dbReference type="Pfam" id="PF08544"/>
    </source>
</evidence>
<dbReference type="FunFam" id="3.30.70.890:FF:000001">
    <property type="entry name" value="Galactokinase"/>
    <property type="match status" value="1"/>
</dbReference>
<dbReference type="Proteomes" id="UP000199400">
    <property type="component" value="Unassembled WGS sequence"/>
</dbReference>
<dbReference type="PROSITE" id="PS00627">
    <property type="entry name" value="GHMP_KINASES_ATP"/>
    <property type="match status" value="1"/>
</dbReference>
<keyword evidence="2" id="KW-0963">Cytoplasm</keyword>
<keyword evidence="10" id="KW-0119">Carbohydrate metabolism</keyword>
<sequence>MTDSDVFAALFGHSSDVCASAPGRVNLIGDHTDYNGGYVLPTALPQRTRVQLRRRADRTVRAASAQRPGVVGYELGSERKTGGWLDYVQGITAVLAGEGRALAGFELHVDSDVPVGSGLSSSAALEVALLRGLRKLFSLAFDDDVLAALAHRAETEFVGAPVGIMDQLVCSRGDEGSALFIDTRSLVVESIALPQDLGLVVIDSGVAHDHSTGNYRTRRAECEQAAGLLGVAQLRDVEPDDPRIDGLPEPLARRTRHVVHENQRVLAAVRALTAGELPALGRLFDESHRSMRDDFEVSLPAIDLLVALARRHPEVLGARLTGGGFGGAVVILTWQAHTAAVALDVVAAYSGILPREPMVILPWLHAQQNQPMNLES</sequence>
<dbReference type="InterPro" id="IPR006203">
    <property type="entry name" value="GHMP_knse_ATP-bd_CS"/>
</dbReference>
<dbReference type="InterPro" id="IPR013750">
    <property type="entry name" value="GHMP_kinase_C_dom"/>
</dbReference>
<proteinExistence type="inferred from homology"/>
<evidence type="ECO:0000259" key="12">
    <source>
        <dbReference type="Pfam" id="PF00288"/>
    </source>
</evidence>
<dbReference type="FunFam" id="3.30.230.10:FF:000017">
    <property type="entry name" value="Galactokinase"/>
    <property type="match status" value="1"/>
</dbReference>
<dbReference type="PIRSF" id="PIRSF000530">
    <property type="entry name" value="Galactokinase"/>
    <property type="match status" value="1"/>
</dbReference>
<keyword evidence="5" id="KW-0547">Nucleotide-binding</keyword>
<dbReference type="Pfam" id="PF10509">
    <property type="entry name" value="GalKase_gal_bdg"/>
    <property type="match status" value="1"/>
</dbReference>
<dbReference type="GO" id="GO:0005829">
    <property type="term" value="C:cytosol"/>
    <property type="evidence" value="ECO:0007669"/>
    <property type="project" value="TreeGrafter"/>
</dbReference>
<dbReference type="GO" id="GO:0046872">
    <property type="term" value="F:metal ion binding"/>
    <property type="evidence" value="ECO:0007669"/>
    <property type="project" value="UniProtKB-KW"/>
</dbReference>
<keyword evidence="9" id="KW-0299">Galactose metabolism</keyword>
<dbReference type="InterPro" id="IPR019741">
    <property type="entry name" value="Galactokinase_CS"/>
</dbReference>
<organism evidence="15 16">
    <name type="scientific">Nannocystis exedens</name>
    <dbReference type="NCBI Taxonomy" id="54"/>
    <lineage>
        <taxon>Bacteria</taxon>
        <taxon>Pseudomonadati</taxon>
        <taxon>Myxococcota</taxon>
        <taxon>Polyangia</taxon>
        <taxon>Nannocystales</taxon>
        <taxon>Nannocystaceae</taxon>
        <taxon>Nannocystis</taxon>
    </lineage>
</organism>
<evidence type="ECO:0000256" key="11">
    <source>
        <dbReference type="NCBIfam" id="TIGR00131"/>
    </source>
</evidence>
<dbReference type="GO" id="GO:0006012">
    <property type="term" value="P:galactose metabolic process"/>
    <property type="evidence" value="ECO:0007669"/>
    <property type="project" value="UniProtKB-UniRule"/>
</dbReference>
<evidence type="ECO:0000256" key="2">
    <source>
        <dbReference type="ARBA" id="ARBA00022490"/>
    </source>
</evidence>
<dbReference type="InterPro" id="IPR014721">
    <property type="entry name" value="Ribsml_uS5_D2-typ_fold_subgr"/>
</dbReference>
<dbReference type="PANTHER" id="PTHR10457">
    <property type="entry name" value="MEVALONATE KINASE/GALACTOKINASE"/>
    <property type="match status" value="1"/>
</dbReference>
<dbReference type="GO" id="GO:0005524">
    <property type="term" value="F:ATP binding"/>
    <property type="evidence" value="ECO:0007669"/>
    <property type="project" value="UniProtKB-UniRule"/>
</dbReference>
<name>A0A1I2H645_9BACT</name>
<dbReference type="InterPro" id="IPR000705">
    <property type="entry name" value="Galactokinase"/>
</dbReference>
<evidence type="ECO:0000256" key="3">
    <source>
        <dbReference type="ARBA" id="ARBA00022679"/>
    </source>
</evidence>
<dbReference type="InterPro" id="IPR019539">
    <property type="entry name" value="GalKase_N"/>
</dbReference>
<gene>
    <name evidence="15" type="ORF">SAMN02745121_07690</name>
</gene>
<dbReference type="EMBL" id="FOMX01000038">
    <property type="protein sequence ID" value="SFF24457.1"/>
    <property type="molecule type" value="Genomic_DNA"/>
</dbReference>
<dbReference type="InterPro" id="IPR036554">
    <property type="entry name" value="GHMP_kinase_C_sf"/>
</dbReference>
<evidence type="ECO:0000256" key="1">
    <source>
        <dbReference type="ARBA" id="ARBA00006566"/>
    </source>
</evidence>
<feature type="domain" description="GHMP kinase N-terminal" evidence="12">
    <location>
        <begin position="90"/>
        <end position="173"/>
    </location>
</feature>
<dbReference type="PRINTS" id="PR00959">
    <property type="entry name" value="MEVGALKINASE"/>
</dbReference>
<evidence type="ECO:0000313" key="15">
    <source>
        <dbReference type="EMBL" id="SFF24457.1"/>
    </source>
</evidence>
<dbReference type="STRING" id="54.SAMN02745121_07690"/>
<dbReference type="Pfam" id="PF08544">
    <property type="entry name" value="GHMP_kinases_C"/>
    <property type="match status" value="1"/>
</dbReference>
<accession>A0A1I2H645</accession>
<dbReference type="NCBIfam" id="TIGR00131">
    <property type="entry name" value="gal_kin"/>
    <property type="match status" value="1"/>
</dbReference>
<comment type="similarity">
    <text evidence="1">Belongs to the GHMP kinase family. GalK subfamily.</text>
</comment>
<keyword evidence="6 15" id="KW-0418">Kinase</keyword>
<dbReference type="InterPro" id="IPR006204">
    <property type="entry name" value="GHMP_kinase_N_dom"/>
</dbReference>
<dbReference type="PANTHER" id="PTHR10457:SF7">
    <property type="entry name" value="GALACTOKINASE-RELATED"/>
    <property type="match status" value="1"/>
</dbReference>
<protein>
    <recommendedName>
        <fullName evidence="11">Galactokinase</fullName>
        <ecNumber evidence="11">2.7.1.6</ecNumber>
    </recommendedName>
</protein>
<dbReference type="PROSITE" id="PS00106">
    <property type="entry name" value="GALACTOKINASE"/>
    <property type="match status" value="1"/>
</dbReference>
<reference evidence="16" key="1">
    <citation type="submission" date="2016-10" db="EMBL/GenBank/DDBJ databases">
        <authorList>
            <person name="Varghese N."/>
            <person name="Submissions S."/>
        </authorList>
    </citation>
    <scope>NUCLEOTIDE SEQUENCE [LARGE SCALE GENOMIC DNA]</scope>
    <source>
        <strain evidence="16">ATCC 25963</strain>
    </source>
</reference>
<keyword evidence="4" id="KW-0479">Metal-binding</keyword>
<evidence type="ECO:0000256" key="6">
    <source>
        <dbReference type="ARBA" id="ARBA00022777"/>
    </source>
</evidence>
<evidence type="ECO:0000256" key="9">
    <source>
        <dbReference type="ARBA" id="ARBA00023144"/>
    </source>
</evidence>
<dbReference type="InterPro" id="IPR020568">
    <property type="entry name" value="Ribosomal_Su5_D2-typ_SF"/>
</dbReference>
<dbReference type="SUPFAM" id="SSF55060">
    <property type="entry name" value="GHMP Kinase, C-terminal domain"/>
    <property type="match status" value="1"/>
</dbReference>
<feature type="domain" description="Galactokinase N-terminal" evidence="14">
    <location>
        <begin position="7"/>
        <end position="53"/>
    </location>
</feature>
<dbReference type="RefSeq" id="WP_096331806.1">
    <property type="nucleotide sequence ID" value="NZ_FOMX01000038.1"/>
</dbReference>
<evidence type="ECO:0000256" key="8">
    <source>
        <dbReference type="ARBA" id="ARBA00022842"/>
    </source>
</evidence>
<dbReference type="GO" id="GO:0004335">
    <property type="term" value="F:galactokinase activity"/>
    <property type="evidence" value="ECO:0007669"/>
    <property type="project" value="UniProtKB-UniRule"/>
</dbReference>
<feature type="domain" description="GHMP kinase C-terminal" evidence="13">
    <location>
        <begin position="269"/>
        <end position="347"/>
    </location>
</feature>
<keyword evidence="8" id="KW-0460">Magnesium</keyword>
<dbReference type="Pfam" id="PF00288">
    <property type="entry name" value="GHMP_kinases_N"/>
    <property type="match status" value="1"/>
</dbReference>
<keyword evidence="16" id="KW-1185">Reference proteome</keyword>